<protein>
    <submittedName>
        <fullName evidence="1">Uncharacterized protein</fullName>
    </submittedName>
</protein>
<evidence type="ECO:0000313" key="2">
    <source>
        <dbReference type="Proteomes" id="UP000231259"/>
    </source>
</evidence>
<dbReference type="Proteomes" id="UP000231259">
    <property type="component" value="Unassembled WGS sequence"/>
</dbReference>
<comment type="caution">
    <text evidence="1">The sequence shown here is derived from an EMBL/GenBank/DDBJ whole genome shotgun (WGS) entry which is preliminary data.</text>
</comment>
<gene>
    <name evidence="1" type="ORF">P775_23785</name>
</gene>
<sequence>MIHEGIQLMIRWENTAKRRLQNFAPAQDRFLSVLGGSVAVSGLVHLAPPAGLLVPGFPKIRWLGSYVAFDKTIHTYPTKIVN</sequence>
<proteinExistence type="predicted"/>
<name>A0A2G8R7V6_9RHOB</name>
<evidence type="ECO:0000313" key="1">
    <source>
        <dbReference type="EMBL" id="PIL17603.1"/>
    </source>
</evidence>
<keyword evidence="2" id="KW-1185">Reference proteome</keyword>
<dbReference type="AlphaFoldDB" id="A0A2G8R7V6"/>
<accession>A0A2G8R7V6</accession>
<reference evidence="1 2" key="1">
    <citation type="submission" date="2013-09" db="EMBL/GenBank/DDBJ databases">
        <title>Genome sequencing of Phaeobacter antarcticus sp. nov. SM1211.</title>
        <authorList>
            <person name="Zhang X.-Y."/>
            <person name="Liu C."/>
            <person name="Chen X.-L."/>
            <person name="Xie B.-B."/>
            <person name="Qin Q.-L."/>
            <person name="Rong J.-C."/>
            <person name="Zhang Y.-Z."/>
        </authorList>
    </citation>
    <scope>NUCLEOTIDE SEQUENCE [LARGE SCALE GENOMIC DNA]</scope>
    <source>
        <strain evidence="1 2">SM1211</strain>
    </source>
</reference>
<dbReference type="EMBL" id="AWWI01000164">
    <property type="protein sequence ID" value="PIL17603.1"/>
    <property type="molecule type" value="Genomic_DNA"/>
</dbReference>
<organism evidence="1 2">
    <name type="scientific">Puniceibacterium antarcticum</name>
    <dbReference type="NCBI Taxonomy" id="1206336"/>
    <lineage>
        <taxon>Bacteria</taxon>
        <taxon>Pseudomonadati</taxon>
        <taxon>Pseudomonadota</taxon>
        <taxon>Alphaproteobacteria</taxon>
        <taxon>Rhodobacterales</taxon>
        <taxon>Paracoccaceae</taxon>
        <taxon>Puniceibacterium</taxon>
    </lineage>
</organism>